<name>A0A922J0E6_CARIL</name>
<evidence type="ECO:0000313" key="9">
    <source>
        <dbReference type="EMBL" id="KAG6687909.1"/>
    </source>
</evidence>
<dbReference type="PANTHER" id="PTHR32263:SF5">
    <property type="entry name" value="INACTIVE POLY [ADP-RIBOSE] POLYMERASE SRO1-RELATED"/>
    <property type="match status" value="1"/>
</dbReference>
<dbReference type="Proteomes" id="UP000811246">
    <property type="component" value="Chromosome 11"/>
</dbReference>
<feature type="region of interest" description="Disordered" evidence="5">
    <location>
        <begin position="482"/>
        <end position="522"/>
    </location>
</feature>
<dbReference type="EMBL" id="CM031835">
    <property type="protein sequence ID" value="KAG6687909.1"/>
    <property type="molecule type" value="Genomic_DNA"/>
</dbReference>
<evidence type="ECO:0000256" key="4">
    <source>
        <dbReference type="ARBA" id="ARBA00023242"/>
    </source>
</evidence>
<dbReference type="InterPro" id="IPR057823">
    <property type="entry name" value="WWE_RCD1"/>
</dbReference>
<comment type="caution">
    <text evidence="9">The sequence shown here is derived from an EMBL/GenBank/DDBJ whole genome shotgun (WGS) entry which is preliminary data.</text>
</comment>
<comment type="subcellular location">
    <subcellularLocation>
        <location evidence="1">Nucleus</location>
    </subcellularLocation>
</comment>
<feature type="region of interest" description="Disordered" evidence="5">
    <location>
        <begin position="1"/>
        <end position="21"/>
    </location>
</feature>
<keyword evidence="2" id="KW-0217">Developmental protein</keyword>
<evidence type="ECO:0000259" key="7">
    <source>
        <dbReference type="PROSITE" id="PS51059"/>
    </source>
</evidence>
<dbReference type="InterPro" id="IPR022003">
    <property type="entry name" value="RST"/>
</dbReference>
<protein>
    <recommendedName>
        <fullName evidence="11">Inactive poly [ADP-ribose] polymerase RCD1-like</fullName>
    </recommendedName>
</protein>
<dbReference type="PANTHER" id="PTHR32263">
    <property type="entry name" value="INACTIVE POLY [ADP-RIBOSE] POLYMERASE SRO4-RELATED"/>
    <property type="match status" value="1"/>
</dbReference>
<accession>A0A922J0E6</accession>
<organism evidence="9 10">
    <name type="scientific">Carya illinoinensis</name>
    <name type="common">Pecan</name>
    <dbReference type="NCBI Taxonomy" id="32201"/>
    <lineage>
        <taxon>Eukaryota</taxon>
        <taxon>Viridiplantae</taxon>
        <taxon>Streptophyta</taxon>
        <taxon>Embryophyta</taxon>
        <taxon>Tracheophyta</taxon>
        <taxon>Spermatophyta</taxon>
        <taxon>Magnoliopsida</taxon>
        <taxon>eudicotyledons</taxon>
        <taxon>Gunneridae</taxon>
        <taxon>Pentapetalae</taxon>
        <taxon>rosids</taxon>
        <taxon>fabids</taxon>
        <taxon>Fagales</taxon>
        <taxon>Juglandaceae</taxon>
        <taxon>Carya</taxon>
    </lineage>
</organism>
<reference evidence="9" key="1">
    <citation type="submission" date="2021-01" db="EMBL/GenBank/DDBJ databases">
        <authorList>
            <person name="Lovell J.T."/>
            <person name="Bentley N."/>
            <person name="Bhattarai G."/>
            <person name="Jenkins J.W."/>
            <person name="Sreedasyam A."/>
            <person name="Alarcon Y."/>
            <person name="Bock C."/>
            <person name="Boston L."/>
            <person name="Carlson J."/>
            <person name="Cervantes K."/>
            <person name="Clermont K."/>
            <person name="Krom N."/>
            <person name="Kubenka K."/>
            <person name="Mamidi S."/>
            <person name="Mattison C."/>
            <person name="Monteros M."/>
            <person name="Pisani C."/>
            <person name="Plott C."/>
            <person name="Rajasekar S."/>
            <person name="Rhein H.S."/>
            <person name="Rohla C."/>
            <person name="Song M."/>
            <person name="Hilaire R.S."/>
            <person name="Shu S."/>
            <person name="Wells L."/>
            <person name="Wang X."/>
            <person name="Webber J."/>
            <person name="Heerema R.J."/>
            <person name="Klein P."/>
            <person name="Conner P."/>
            <person name="Grauke L."/>
            <person name="Grimwood J."/>
            <person name="Schmutz J."/>
            <person name="Randall J.J."/>
        </authorList>
    </citation>
    <scope>NUCLEOTIDE SEQUENCE</scope>
    <source>
        <tissue evidence="9">Leaf</tissue>
    </source>
</reference>
<proteinExistence type="predicted"/>
<dbReference type="AlphaFoldDB" id="A0A922J0E6"/>
<evidence type="ECO:0008006" key="11">
    <source>
        <dbReference type="Google" id="ProtNLM"/>
    </source>
</evidence>
<dbReference type="GO" id="GO:0005634">
    <property type="term" value="C:nucleus"/>
    <property type="evidence" value="ECO:0007669"/>
    <property type="project" value="UniProtKB-SubCell"/>
</dbReference>
<dbReference type="InterPro" id="IPR004170">
    <property type="entry name" value="WWE_dom"/>
</dbReference>
<dbReference type="Pfam" id="PF23467">
    <property type="entry name" value="WWE_5"/>
    <property type="match status" value="1"/>
</dbReference>
<evidence type="ECO:0000313" key="10">
    <source>
        <dbReference type="Proteomes" id="UP000811246"/>
    </source>
</evidence>
<sequence>MEAKSVKASDKIQKVLPDSKRKRASQFTSHLNGVNQQMFTQLPTLHWLQDKPGKRRKLDGCKSKHMSYGSKFGRSLLKYYSNYVKTETPKRLMLYQNGEWIDFPQGIVDMVREDFQVKKATVEIELNGHLFVLDFLHMFQMDLKTGLQKPIAWIDEAGSCFFPEIFADDDELFDFHQPKSEKYQNPGAEEPSGSHEIKLLLEIEINGVEEYALKECSGESNSKAKQIQINHKPASNHLNVHAENSCNFEPDAKHDEAAQENKQMNIDLVSMPESENAEYDCNAVQKMFVKGISALGGAEIVEISHCSSALTQARFELFQTQVELTRKCRGDANVRYAWIASSKAEFPTVMTYGLGHCGPSTIKSMYGIGVHLSAANSSHISASHCDVDENGERHMFFCRVIMGNMEAVCPGTKQYRPSCKNYDSGVDDLENPRFYIIWTMNMNTHIYPEFVVRFKISSKAEGILVGNETKHDVSGITTSFQMPQGQRLESSPVDIESISHPISDSGKSEGKAASLGSSSTRAPKSAWMPFPMLFDAISNKVPPKAMEEVNMHYHLFRAKNIERDEFIRRLRLTVGDTLLRSTITNLQCKVSGHFGTFFVCQMLPLSYSSRYQRNLNLIRKCRSLTYKKVRDAV</sequence>
<dbReference type="PROSITE" id="PS51059">
    <property type="entry name" value="PARP_CATALYTIC"/>
    <property type="match status" value="1"/>
</dbReference>
<dbReference type="Pfam" id="PF12174">
    <property type="entry name" value="RST"/>
    <property type="match status" value="1"/>
</dbReference>
<keyword evidence="3" id="KW-0346">Stress response</keyword>
<gene>
    <name evidence="9" type="ORF">I3842_11G097800</name>
</gene>
<dbReference type="PROSITE" id="PS51879">
    <property type="entry name" value="RST"/>
    <property type="match status" value="1"/>
</dbReference>
<feature type="compositionally biased region" description="Basic and acidic residues" evidence="5">
    <location>
        <begin position="1"/>
        <end position="19"/>
    </location>
</feature>
<evidence type="ECO:0000259" key="6">
    <source>
        <dbReference type="PROSITE" id="PS50918"/>
    </source>
</evidence>
<dbReference type="InterPro" id="IPR012317">
    <property type="entry name" value="Poly(ADP-ribose)pol_cat_dom"/>
</dbReference>
<keyword evidence="4" id="KW-0539">Nucleus</keyword>
<evidence type="ECO:0000256" key="2">
    <source>
        <dbReference type="ARBA" id="ARBA00022473"/>
    </source>
</evidence>
<evidence type="ECO:0000256" key="1">
    <source>
        <dbReference type="ARBA" id="ARBA00004123"/>
    </source>
</evidence>
<dbReference type="PROSITE" id="PS50918">
    <property type="entry name" value="WWE"/>
    <property type="match status" value="1"/>
</dbReference>
<dbReference type="GO" id="GO:0003950">
    <property type="term" value="F:NAD+ poly-ADP-ribosyltransferase activity"/>
    <property type="evidence" value="ECO:0007669"/>
    <property type="project" value="InterPro"/>
</dbReference>
<feature type="domain" description="RST" evidence="8">
    <location>
        <begin position="521"/>
        <end position="592"/>
    </location>
</feature>
<feature type="domain" description="WWE" evidence="6">
    <location>
        <begin position="78"/>
        <end position="153"/>
    </location>
</feature>
<evidence type="ECO:0000259" key="8">
    <source>
        <dbReference type="PROSITE" id="PS51879"/>
    </source>
</evidence>
<evidence type="ECO:0000256" key="5">
    <source>
        <dbReference type="SAM" id="MobiDB-lite"/>
    </source>
</evidence>
<dbReference type="InterPro" id="IPR044964">
    <property type="entry name" value="RCD1/SRO1-5"/>
</dbReference>
<feature type="domain" description="PARP catalytic" evidence="7">
    <location>
        <begin position="257"/>
        <end position="475"/>
    </location>
</feature>
<evidence type="ECO:0000256" key="3">
    <source>
        <dbReference type="ARBA" id="ARBA00023016"/>
    </source>
</evidence>